<protein>
    <recommendedName>
        <fullName evidence="7">Dipeptide epimerase</fullName>
        <ecNumber evidence="7">5.1.1.-</ecNumber>
    </recommendedName>
</protein>
<proteinExistence type="inferred from homology"/>
<dbReference type="SFLD" id="SFLDF00010">
    <property type="entry name" value="dipeptide_epimerase"/>
    <property type="match status" value="1"/>
</dbReference>
<feature type="binding site" evidence="6">
    <location>
        <position position="215"/>
    </location>
    <ligand>
        <name>Mg(2+)</name>
        <dbReference type="ChEBI" id="CHEBI:18420"/>
    </ligand>
</feature>
<dbReference type="RefSeq" id="WP_062713046.1">
    <property type="nucleotide sequence ID" value="NZ_CAWRCI010000042.1"/>
</dbReference>
<feature type="binding site" evidence="6">
    <location>
        <position position="192"/>
    </location>
    <ligand>
        <name>Mg(2+)</name>
        <dbReference type="ChEBI" id="CHEBI:18420"/>
    </ligand>
</feature>
<dbReference type="EC" id="5.1.1.-" evidence="7"/>
<feature type="active site" description="Proton acceptor; specific for (S)-substrate epimerization" evidence="5">
    <location>
        <position position="237"/>
    </location>
</feature>
<reference evidence="10" key="1">
    <citation type="submission" date="2016-02" db="EMBL/GenBank/DDBJ databases">
        <authorList>
            <person name="Rodrigo-Torres Lidia"/>
            <person name="Arahal R.David."/>
        </authorList>
    </citation>
    <scope>NUCLEOTIDE SEQUENCE [LARGE SCALE GENOMIC DNA]</scope>
    <source>
        <strain evidence="10">CECT 8713</strain>
    </source>
</reference>
<dbReference type="Gene3D" id="3.20.20.120">
    <property type="entry name" value="Enolase-like C-terminal domain"/>
    <property type="match status" value="1"/>
</dbReference>
<dbReference type="SFLD" id="SFLDS00001">
    <property type="entry name" value="Enolase"/>
    <property type="match status" value="2"/>
</dbReference>
<dbReference type="GO" id="GO:0046872">
    <property type="term" value="F:metal ion binding"/>
    <property type="evidence" value="ECO:0007669"/>
    <property type="project" value="UniProtKB-KW"/>
</dbReference>
<evidence type="ECO:0000256" key="7">
    <source>
        <dbReference type="RuleBase" id="RU366006"/>
    </source>
</evidence>
<organism evidence="9 10">
    <name type="scientific">Grimontia marina</name>
    <dbReference type="NCBI Taxonomy" id="646534"/>
    <lineage>
        <taxon>Bacteria</taxon>
        <taxon>Pseudomonadati</taxon>
        <taxon>Pseudomonadota</taxon>
        <taxon>Gammaproteobacteria</taxon>
        <taxon>Vibrionales</taxon>
        <taxon>Vibrionaceae</taxon>
        <taxon>Grimontia</taxon>
    </lineage>
</organism>
<keyword evidence="3 6" id="KW-0460">Magnesium</keyword>
<evidence type="ECO:0000256" key="5">
    <source>
        <dbReference type="PIRSR" id="PIRSR634603-1"/>
    </source>
</evidence>
<dbReference type="SUPFAM" id="SSF54826">
    <property type="entry name" value="Enolase N-terminal domain-like"/>
    <property type="match status" value="1"/>
</dbReference>
<evidence type="ECO:0000256" key="4">
    <source>
        <dbReference type="ARBA" id="ARBA00023235"/>
    </source>
</evidence>
<dbReference type="InterPro" id="IPR029065">
    <property type="entry name" value="Enolase_C-like"/>
</dbReference>
<dbReference type="PANTHER" id="PTHR48080:SF3">
    <property type="entry name" value="ENOLASE SUPERFAMILY MEMBER DDB_G0284701"/>
    <property type="match status" value="1"/>
</dbReference>
<feature type="active site" description="Proton acceptor; specific for (R)-substrate epimerization" evidence="5">
    <location>
        <position position="141"/>
    </location>
</feature>
<comment type="cofactor">
    <cofactor evidence="6 7">
        <name>Mg(2+)</name>
        <dbReference type="ChEBI" id="CHEBI:18420"/>
    </cofactor>
    <text evidence="6 7">Binds 1 Mg(2+) ion per subunit.</text>
</comment>
<feature type="binding site" evidence="6">
    <location>
        <position position="166"/>
    </location>
    <ligand>
        <name>Mg(2+)</name>
        <dbReference type="ChEBI" id="CHEBI:18420"/>
    </ligand>
</feature>
<name>A0A128FG14_9GAMM</name>
<dbReference type="InterPro" id="IPR013341">
    <property type="entry name" value="Mandelate_racemase_N_dom"/>
</dbReference>
<dbReference type="Pfam" id="PF13378">
    <property type="entry name" value="MR_MLE_C"/>
    <property type="match status" value="1"/>
</dbReference>
<evidence type="ECO:0000256" key="6">
    <source>
        <dbReference type="PIRSR" id="PIRSR634603-3"/>
    </source>
</evidence>
<evidence type="ECO:0000256" key="1">
    <source>
        <dbReference type="ARBA" id="ARBA00008031"/>
    </source>
</evidence>
<keyword evidence="2 6" id="KW-0479">Metal-binding</keyword>
<dbReference type="OrthoDB" id="9782675at2"/>
<dbReference type="PANTHER" id="PTHR48080">
    <property type="entry name" value="D-GALACTONATE DEHYDRATASE-RELATED"/>
    <property type="match status" value="1"/>
</dbReference>
<dbReference type="SFLD" id="SFLDF00009">
    <property type="entry name" value="o-succinylbenzoate_synthase"/>
    <property type="match status" value="1"/>
</dbReference>
<evidence type="ECO:0000256" key="2">
    <source>
        <dbReference type="ARBA" id="ARBA00022723"/>
    </source>
</evidence>
<feature type="domain" description="Mandelate racemase/muconate lactonizing enzyme C-terminal" evidence="8">
    <location>
        <begin position="120"/>
        <end position="213"/>
    </location>
</feature>
<keyword evidence="4 7" id="KW-0413">Isomerase</keyword>
<dbReference type="Proteomes" id="UP000073601">
    <property type="component" value="Unassembled WGS sequence"/>
</dbReference>
<dbReference type="InterPro" id="IPR034603">
    <property type="entry name" value="Dipeptide_epimerase"/>
</dbReference>
<dbReference type="SFLD" id="SFLDG00180">
    <property type="entry name" value="muconate_cycloisomerase"/>
    <property type="match status" value="2"/>
</dbReference>
<keyword evidence="10" id="KW-1185">Reference proteome</keyword>
<dbReference type="InterPro" id="IPR034593">
    <property type="entry name" value="DgoD-like"/>
</dbReference>
<accession>A0A128FG14</accession>
<dbReference type="Pfam" id="PF02746">
    <property type="entry name" value="MR_MLE_N"/>
    <property type="match status" value="1"/>
</dbReference>
<dbReference type="EMBL" id="FIZY01000042">
    <property type="protein sequence ID" value="CZF85729.1"/>
    <property type="molecule type" value="Genomic_DNA"/>
</dbReference>
<sequence>MQINAQIVTHTLKRPFTISRGSRTHAEVIQVAIKKDGKEGIGECSPTGRYGETFESVLAQIDSVKEKVFDRSQLKVLLPAGAARNALDCALWDLEADNFPYDFSLPDHIQTAMTVSIATPQKMAEEAKDYVEQGAKLIKVKLNGDDVYERLSAVRAAAPDSTLIVDANEAWRNLDIEATIKQIAPLNIAMVEQPLPAAGDDVLREVSSSIPFCADESCHTADDVDGLAGKYQMVNIKLDKTGGLTAAFELEQAARTNGMQVMVGCMLGSSVAMRAALPIAANAVLVDLDGAFLISDDIQGGLTYQNGSIIIM</sequence>
<evidence type="ECO:0000313" key="10">
    <source>
        <dbReference type="Proteomes" id="UP000073601"/>
    </source>
</evidence>
<dbReference type="InterPro" id="IPR013342">
    <property type="entry name" value="Mandelate_racemase_C"/>
</dbReference>
<dbReference type="CDD" id="cd03319">
    <property type="entry name" value="L-Ala-DL-Glu_epimerase"/>
    <property type="match status" value="1"/>
</dbReference>
<evidence type="ECO:0000259" key="8">
    <source>
        <dbReference type="SMART" id="SM00922"/>
    </source>
</evidence>
<dbReference type="AlphaFoldDB" id="A0A128FG14"/>
<comment type="similarity">
    <text evidence="1 7">Belongs to the mandelate racemase/muconate lactonizing enzyme family.</text>
</comment>
<dbReference type="SUPFAM" id="SSF51604">
    <property type="entry name" value="Enolase C-terminal domain-like"/>
    <property type="match status" value="1"/>
</dbReference>
<gene>
    <name evidence="9" type="primary">ycjG</name>
    <name evidence="9" type="ORF">GMA8713_03762</name>
</gene>
<dbReference type="Gene3D" id="3.30.390.10">
    <property type="entry name" value="Enolase-like, N-terminal domain"/>
    <property type="match status" value="1"/>
</dbReference>
<evidence type="ECO:0000313" key="9">
    <source>
        <dbReference type="EMBL" id="CZF85729.1"/>
    </source>
</evidence>
<dbReference type="SMART" id="SM00922">
    <property type="entry name" value="MR_MLE"/>
    <property type="match status" value="1"/>
</dbReference>
<dbReference type="InterPro" id="IPR029017">
    <property type="entry name" value="Enolase-like_N"/>
</dbReference>
<evidence type="ECO:0000256" key="3">
    <source>
        <dbReference type="ARBA" id="ARBA00022842"/>
    </source>
</evidence>
<dbReference type="InterPro" id="IPR036849">
    <property type="entry name" value="Enolase-like_C_sf"/>
</dbReference>
<dbReference type="GO" id="GO:0016855">
    <property type="term" value="F:racemase and epimerase activity, acting on amino acids and derivatives"/>
    <property type="evidence" value="ECO:0007669"/>
    <property type="project" value="UniProtKB-UniRule"/>
</dbReference>